<keyword evidence="1" id="KW-0812">Transmembrane</keyword>
<dbReference type="RefSeq" id="WP_092039103.1">
    <property type="nucleotide sequence ID" value="NZ_FOOK01000020.1"/>
</dbReference>
<dbReference type="EMBL" id="FOOK01000020">
    <property type="protein sequence ID" value="SFG20021.1"/>
    <property type="molecule type" value="Genomic_DNA"/>
</dbReference>
<feature type="transmembrane region" description="Helical" evidence="1">
    <location>
        <begin position="108"/>
        <end position="128"/>
    </location>
</feature>
<keyword evidence="1" id="KW-0472">Membrane</keyword>
<accession>A0A1I2Q325</accession>
<keyword evidence="1" id="KW-1133">Transmembrane helix</keyword>
<sequence length="180" mass="20932">MSLQTQWITMATMVGSGLILGVALDAYRVLKERFHLRGWVVSLVDLLYWVAAASLVFHLLVWSNWGELRFYVFVAVLAGFWIYFSWFSDGVFRFLRWLLQGLERLGRAVIRVVTVLVWFPLAYLWALFRRAGLLLWRLARGAFRLIAAPFFPLVRFLSPLGKAPKALCRRLLRLIRGTKK</sequence>
<reference evidence="2 3" key="1">
    <citation type="submission" date="2016-10" db="EMBL/GenBank/DDBJ databases">
        <authorList>
            <person name="de Groot N.N."/>
        </authorList>
    </citation>
    <scope>NUCLEOTIDE SEQUENCE [LARGE SCALE GENOMIC DNA]</scope>
    <source>
        <strain evidence="2 3">DSM 44945</strain>
    </source>
</reference>
<dbReference type="Proteomes" id="UP000198661">
    <property type="component" value="Unassembled WGS sequence"/>
</dbReference>
<dbReference type="InterPro" id="IPR019074">
    <property type="entry name" value="YabQ"/>
</dbReference>
<feature type="transmembrane region" description="Helical" evidence="1">
    <location>
        <begin position="39"/>
        <end position="62"/>
    </location>
</feature>
<dbReference type="NCBIfam" id="TIGR02893">
    <property type="entry name" value="spore_yabQ"/>
    <property type="match status" value="1"/>
</dbReference>
<dbReference type="STRING" id="201973.SAMN04488025_12048"/>
<dbReference type="AlphaFoldDB" id="A0A1I2Q325"/>
<organism evidence="2 3">
    <name type="scientific">Planifilum fulgidum</name>
    <dbReference type="NCBI Taxonomy" id="201973"/>
    <lineage>
        <taxon>Bacteria</taxon>
        <taxon>Bacillati</taxon>
        <taxon>Bacillota</taxon>
        <taxon>Bacilli</taxon>
        <taxon>Bacillales</taxon>
        <taxon>Thermoactinomycetaceae</taxon>
        <taxon>Planifilum</taxon>
    </lineage>
</organism>
<evidence type="ECO:0000313" key="3">
    <source>
        <dbReference type="Proteomes" id="UP000198661"/>
    </source>
</evidence>
<dbReference type="OrthoDB" id="1653819at2"/>
<evidence type="ECO:0000256" key="1">
    <source>
        <dbReference type="SAM" id="Phobius"/>
    </source>
</evidence>
<name>A0A1I2Q325_9BACL</name>
<proteinExistence type="predicted"/>
<keyword evidence="3" id="KW-1185">Reference proteome</keyword>
<dbReference type="Pfam" id="PF09578">
    <property type="entry name" value="Spore_YabQ"/>
    <property type="match status" value="1"/>
</dbReference>
<protein>
    <submittedName>
        <fullName evidence="2">Spore cortex biosynthesis protein YabQ</fullName>
    </submittedName>
</protein>
<evidence type="ECO:0000313" key="2">
    <source>
        <dbReference type="EMBL" id="SFG20021.1"/>
    </source>
</evidence>
<gene>
    <name evidence="2" type="ORF">SAMN04488025_12048</name>
</gene>
<feature type="transmembrane region" description="Helical" evidence="1">
    <location>
        <begin position="6"/>
        <end position="27"/>
    </location>
</feature>
<feature type="transmembrane region" description="Helical" evidence="1">
    <location>
        <begin position="68"/>
        <end position="87"/>
    </location>
</feature>